<gene>
    <name evidence="1" type="ORF">EDB81DRAFT_888926</name>
</gene>
<proteinExistence type="predicted"/>
<sequence length="160" mass="16846">MATSAESTTVISNDLATFTLDLSTLLPSTLVTSTTEITTTEAPERTYYPCVNHGGPNIPTPYCQCSTTTGGQTFFATASLISGQCASYTAFPSKISTVTTEVQAPITEGPVAEPVTMTEDGTFLFYPSRVYSYGEVYIGIKITLTYGVGTPVTLSTSAST</sequence>
<organism evidence="1 2">
    <name type="scientific">Dactylonectria macrodidyma</name>
    <dbReference type="NCBI Taxonomy" id="307937"/>
    <lineage>
        <taxon>Eukaryota</taxon>
        <taxon>Fungi</taxon>
        <taxon>Dikarya</taxon>
        <taxon>Ascomycota</taxon>
        <taxon>Pezizomycotina</taxon>
        <taxon>Sordariomycetes</taxon>
        <taxon>Hypocreomycetidae</taxon>
        <taxon>Hypocreales</taxon>
        <taxon>Nectriaceae</taxon>
        <taxon>Dactylonectria</taxon>
    </lineage>
</organism>
<comment type="caution">
    <text evidence="1">The sequence shown here is derived from an EMBL/GenBank/DDBJ whole genome shotgun (WGS) entry which is preliminary data.</text>
</comment>
<name>A0A9P9DZ52_9HYPO</name>
<evidence type="ECO:0000313" key="1">
    <source>
        <dbReference type="EMBL" id="KAH7129159.1"/>
    </source>
</evidence>
<dbReference type="AlphaFoldDB" id="A0A9P9DZ52"/>
<protein>
    <submittedName>
        <fullName evidence="1">Uncharacterized protein</fullName>
    </submittedName>
</protein>
<dbReference type="EMBL" id="JAGMUV010000018">
    <property type="protein sequence ID" value="KAH7129159.1"/>
    <property type="molecule type" value="Genomic_DNA"/>
</dbReference>
<reference evidence="1" key="1">
    <citation type="journal article" date="2021" name="Nat. Commun.">
        <title>Genetic determinants of endophytism in the Arabidopsis root mycobiome.</title>
        <authorList>
            <person name="Mesny F."/>
            <person name="Miyauchi S."/>
            <person name="Thiergart T."/>
            <person name="Pickel B."/>
            <person name="Atanasova L."/>
            <person name="Karlsson M."/>
            <person name="Huettel B."/>
            <person name="Barry K.W."/>
            <person name="Haridas S."/>
            <person name="Chen C."/>
            <person name="Bauer D."/>
            <person name="Andreopoulos W."/>
            <person name="Pangilinan J."/>
            <person name="LaButti K."/>
            <person name="Riley R."/>
            <person name="Lipzen A."/>
            <person name="Clum A."/>
            <person name="Drula E."/>
            <person name="Henrissat B."/>
            <person name="Kohler A."/>
            <person name="Grigoriev I.V."/>
            <person name="Martin F.M."/>
            <person name="Hacquard S."/>
        </authorList>
    </citation>
    <scope>NUCLEOTIDE SEQUENCE</scope>
    <source>
        <strain evidence="1">MPI-CAGE-AT-0147</strain>
    </source>
</reference>
<dbReference type="OrthoDB" id="3886018at2759"/>
<dbReference type="Proteomes" id="UP000738349">
    <property type="component" value="Unassembled WGS sequence"/>
</dbReference>
<evidence type="ECO:0000313" key="2">
    <source>
        <dbReference type="Proteomes" id="UP000738349"/>
    </source>
</evidence>
<accession>A0A9P9DZ52</accession>
<keyword evidence="2" id="KW-1185">Reference proteome</keyword>